<dbReference type="EMBL" id="QTUA01000001">
    <property type="protein sequence ID" value="REF31170.1"/>
    <property type="molecule type" value="Genomic_DNA"/>
</dbReference>
<organism evidence="8 9">
    <name type="scientific">Calidifontibacter indicus</name>
    <dbReference type="NCBI Taxonomy" id="419650"/>
    <lineage>
        <taxon>Bacteria</taxon>
        <taxon>Bacillati</taxon>
        <taxon>Actinomycetota</taxon>
        <taxon>Actinomycetes</taxon>
        <taxon>Micrococcales</taxon>
        <taxon>Dermacoccaceae</taxon>
        <taxon>Calidifontibacter</taxon>
    </lineage>
</organism>
<feature type="transmembrane region" description="Helical" evidence="7">
    <location>
        <begin position="342"/>
        <end position="359"/>
    </location>
</feature>
<proteinExistence type="predicted"/>
<dbReference type="GO" id="GO:0012505">
    <property type="term" value="C:endomembrane system"/>
    <property type="evidence" value="ECO:0007669"/>
    <property type="project" value="UniProtKB-SubCell"/>
</dbReference>
<dbReference type="SUPFAM" id="SSF103473">
    <property type="entry name" value="MFS general substrate transporter"/>
    <property type="match status" value="1"/>
</dbReference>
<evidence type="ECO:0000256" key="3">
    <source>
        <dbReference type="ARBA" id="ARBA00022692"/>
    </source>
</evidence>
<dbReference type="Proteomes" id="UP000256253">
    <property type="component" value="Unassembled WGS sequence"/>
</dbReference>
<feature type="transmembrane region" description="Helical" evidence="7">
    <location>
        <begin position="365"/>
        <end position="382"/>
    </location>
</feature>
<comment type="caution">
    <text evidence="8">The sequence shown here is derived from an EMBL/GenBank/DDBJ whole genome shotgun (WGS) entry which is preliminary data.</text>
</comment>
<feature type="transmembrane region" description="Helical" evidence="7">
    <location>
        <begin position="403"/>
        <end position="425"/>
    </location>
</feature>
<feature type="region of interest" description="Disordered" evidence="6">
    <location>
        <begin position="1"/>
        <end position="22"/>
    </location>
</feature>
<name>A0A3D9UT62_9MICO</name>
<dbReference type="OrthoDB" id="9768783at2"/>
<dbReference type="Pfam" id="PF11700">
    <property type="entry name" value="ATG22"/>
    <property type="match status" value="2"/>
</dbReference>
<accession>A0A3D9UT62</accession>
<feature type="transmembrane region" description="Helical" evidence="7">
    <location>
        <begin position="431"/>
        <end position="449"/>
    </location>
</feature>
<reference evidence="8 9" key="1">
    <citation type="submission" date="2018-08" db="EMBL/GenBank/DDBJ databases">
        <title>Sequencing the genomes of 1000 actinobacteria strains.</title>
        <authorList>
            <person name="Klenk H.-P."/>
        </authorList>
    </citation>
    <scope>NUCLEOTIDE SEQUENCE [LARGE SCALE GENOMIC DNA]</scope>
    <source>
        <strain evidence="8 9">DSM 22967</strain>
    </source>
</reference>
<dbReference type="InterPro" id="IPR036259">
    <property type="entry name" value="MFS_trans_sf"/>
</dbReference>
<feature type="transmembrane region" description="Helical" evidence="7">
    <location>
        <begin position="280"/>
        <end position="300"/>
    </location>
</feature>
<feature type="transmembrane region" description="Helical" evidence="7">
    <location>
        <begin position="121"/>
        <end position="139"/>
    </location>
</feature>
<gene>
    <name evidence="8" type="ORF">DFJ65_2215</name>
</gene>
<keyword evidence="9" id="KW-1185">Reference proteome</keyword>
<feature type="transmembrane region" description="Helical" evidence="7">
    <location>
        <begin position="145"/>
        <end position="168"/>
    </location>
</feature>
<evidence type="ECO:0000256" key="5">
    <source>
        <dbReference type="ARBA" id="ARBA00023136"/>
    </source>
</evidence>
<dbReference type="AlphaFoldDB" id="A0A3D9UT62"/>
<evidence type="ECO:0000256" key="7">
    <source>
        <dbReference type="SAM" id="Phobius"/>
    </source>
</evidence>
<protein>
    <submittedName>
        <fullName evidence="8">UMF1 family MFS transporter</fullName>
    </submittedName>
</protein>
<keyword evidence="2" id="KW-0813">Transport</keyword>
<feature type="transmembrane region" description="Helical" evidence="7">
    <location>
        <begin position="312"/>
        <end position="330"/>
    </location>
</feature>
<dbReference type="InterPro" id="IPR024671">
    <property type="entry name" value="Atg22-like"/>
</dbReference>
<feature type="transmembrane region" description="Helical" evidence="7">
    <location>
        <begin position="89"/>
        <end position="109"/>
    </location>
</feature>
<keyword evidence="3 7" id="KW-0812">Transmembrane</keyword>
<evidence type="ECO:0000256" key="4">
    <source>
        <dbReference type="ARBA" id="ARBA00022989"/>
    </source>
</evidence>
<dbReference type="InterPro" id="IPR050495">
    <property type="entry name" value="ATG22/LtaA_families"/>
</dbReference>
<evidence type="ECO:0000256" key="6">
    <source>
        <dbReference type="SAM" id="MobiDB-lite"/>
    </source>
</evidence>
<evidence type="ECO:0000313" key="8">
    <source>
        <dbReference type="EMBL" id="REF31170.1"/>
    </source>
</evidence>
<dbReference type="PANTHER" id="PTHR23519:SF1">
    <property type="entry name" value="AUTOPHAGY-RELATED PROTEIN 22"/>
    <property type="match status" value="1"/>
</dbReference>
<dbReference type="Gene3D" id="1.20.1250.20">
    <property type="entry name" value="MFS general substrate transporter like domains"/>
    <property type="match status" value="1"/>
</dbReference>
<feature type="transmembrane region" description="Helical" evidence="7">
    <location>
        <begin position="32"/>
        <end position="51"/>
    </location>
</feature>
<feature type="transmembrane region" description="Helical" evidence="7">
    <location>
        <begin position="188"/>
        <end position="206"/>
    </location>
</feature>
<comment type="subcellular location">
    <subcellularLocation>
        <location evidence="1">Endomembrane system</location>
        <topology evidence="1">Multi-pass membrane protein</topology>
    </subcellularLocation>
</comment>
<dbReference type="PANTHER" id="PTHR23519">
    <property type="entry name" value="AUTOPHAGY-RELATED PROTEIN 22"/>
    <property type="match status" value="1"/>
</dbReference>
<evidence type="ECO:0000256" key="1">
    <source>
        <dbReference type="ARBA" id="ARBA00004127"/>
    </source>
</evidence>
<sequence length="469" mass="51085">MCHSSPVDLTDTAGEPVITRSTPQQRELQRKWYWYDWACSAFVTATMTVLFGPYVTALANKAACPTQPTDDECLRDLHVLGVPIPPGSLVAYTLTVSTIVSAVILLFIGAIADRSPRPTRLLGLFTLVGGLAATSMFFLEGDNWQLAVLLVIVANLSLGGSLVVYSALMIRITPPNDRDRVSTVGWSFGYLGGGLMLAVALAFLSFHEQLGLSLSMTVRIVFAAGGIWWIVFGLIPVLGLKDVPGSANPRGREPVIRGSLTQLKQTFGELRGYPQTMRFLIAYLFYNDGIQTVIAAAALYGALELDFSENQLFITILVVQFVAFFGALLFGRLARTRGSRQLILLSLVLWTGVVCVAFFVPKGAFGPWLLLAVGIGIVMGGSQSLSRSLFSHLIPHGRESEFFSLYQAMERGTSWLGTFVFGLVYQLFHNYRLSIIALIVFFAVGGALLRTVDVRKGISDVGNEVPQVI</sequence>
<keyword evidence="4 7" id="KW-1133">Transmembrane helix</keyword>
<evidence type="ECO:0000313" key="9">
    <source>
        <dbReference type="Proteomes" id="UP000256253"/>
    </source>
</evidence>
<evidence type="ECO:0000256" key="2">
    <source>
        <dbReference type="ARBA" id="ARBA00022448"/>
    </source>
</evidence>
<keyword evidence="5 7" id="KW-0472">Membrane</keyword>
<feature type="transmembrane region" description="Helical" evidence="7">
    <location>
        <begin position="218"/>
        <end position="240"/>
    </location>
</feature>